<organism evidence="2 3">
    <name type="scientific">Arctia plantaginis</name>
    <name type="common">Wood tiger moth</name>
    <name type="synonym">Phalaena plantaginis</name>
    <dbReference type="NCBI Taxonomy" id="874455"/>
    <lineage>
        <taxon>Eukaryota</taxon>
        <taxon>Metazoa</taxon>
        <taxon>Ecdysozoa</taxon>
        <taxon>Arthropoda</taxon>
        <taxon>Hexapoda</taxon>
        <taxon>Insecta</taxon>
        <taxon>Pterygota</taxon>
        <taxon>Neoptera</taxon>
        <taxon>Endopterygota</taxon>
        <taxon>Lepidoptera</taxon>
        <taxon>Glossata</taxon>
        <taxon>Ditrysia</taxon>
        <taxon>Noctuoidea</taxon>
        <taxon>Erebidae</taxon>
        <taxon>Arctiinae</taxon>
        <taxon>Arctia</taxon>
    </lineage>
</organism>
<keyword evidence="1" id="KW-0732">Signal</keyword>
<dbReference type="AlphaFoldDB" id="A0A8S1AF72"/>
<evidence type="ECO:0000313" key="3">
    <source>
        <dbReference type="Proteomes" id="UP000494256"/>
    </source>
</evidence>
<proteinExistence type="predicted"/>
<feature type="chain" id="PRO_5035797057" evidence="1">
    <location>
        <begin position="17"/>
        <end position="99"/>
    </location>
</feature>
<evidence type="ECO:0000313" key="2">
    <source>
        <dbReference type="EMBL" id="CAB3244454.1"/>
    </source>
</evidence>
<dbReference type="OrthoDB" id="289038at2759"/>
<reference evidence="2 3" key="1">
    <citation type="submission" date="2020-04" db="EMBL/GenBank/DDBJ databases">
        <authorList>
            <person name="Wallbank WR R."/>
            <person name="Pardo Diaz C."/>
            <person name="Kozak K."/>
            <person name="Martin S."/>
            <person name="Jiggins C."/>
            <person name="Moest M."/>
            <person name="Warren A I."/>
            <person name="Byers J.R.P. K."/>
            <person name="Montejo-Kovacevich G."/>
            <person name="Yen C E."/>
        </authorList>
    </citation>
    <scope>NUCLEOTIDE SEQUENCE [LARGE SCALE GENOMIC DNA]</scope>
</reference>
<name>A0A8S1AF72_ARCPL</name>
<dbReference type="EMBL" id="CADEBD010000316">
    <property type="protein sequence ID" value="CAB3244454.1"/>
    <property type="molecule type" value="Genomic_DNA"/>
</dbReference>
<accession>A0A8S1AF72</accession>
<protein>
    <submittedName>
        <fullName evidence="2">Uncharacterized protein</fullName>
    </submittedName>
</protein>
<comment type="caution">
    <text evidence="2">The sequence shown here is derived from an EMBL/GenBank/DDBJ whole genome shotgun (WGS) entry which is preliminary data.</text>
</comment>
<dbReference type="Proteomes" id="UP000494256">
    <property type="component" value="Unassembled WGS sequence"/>
</dbReference>
<sequence length="99" mass="11470">MFKAVLLLTFVTLVSSQVEQSVFAQFSKPQTHKVQVQPPTTKAVGYMAPPELSVLRSRRSFFDRDMDPEDNNALLLRMKQKMSNPNWVPDIRPRNNFFN</sequence>
<feature type="signal peptide" evidence="1">
    <location>
        <begin position="1"/>
        <end position="16"/>
    </location>
</feature>
<evidence type="ECO:0000256" key="1">
    <source>
        <dbReference type="SAM" id="SignalP"/>
    </source>
</evidence>
<gene>
    <name evidence="2" type="ORF">APLA_LOCUS10751</name>
</gene>